<dbReference type="SUPFAM" id="SSF49265">
    <property type="entry name" value="Fibronectin type III"/>
    <property type="match status" value="1"/>
</dbReference>
<evidence type="ECO:0000259" key="2">
    <source>
        <dbReference type="PROSITE" id="PS50853"/>
    </source>
</evidence>
<dbReference type="InterPro" id="IPR013098">
    <property type="entry name" value="Ig_I-set"/>
</dbReference>
<evidence type="ECO:0000256" key="1">
    <source>
        <dbReference type="ARBA" id="ARBA00023319"/>
    </source>
</evidence>
<dbReference type="PANTHER" id="PTHR14340:SF13">
    <property type="entry name" value="TITIN"/>
    <property type="match status" value="1"/>
</dbReference>
<dbReference type="CDD" id="cd00063">
    <property type="entry name" value="FN3"/>
    <property type="match status" value="2"/>
</dbReference>
<dbReference type="InterPro" id="IPR036179">
    <property type="entry name" value="Ig-like_dom_sf"/>
</dbReference>
<protein>
    <recommendedName>
        <fullName evidence="2">Fibronectin type-III domain-containing protein</fullName>
    </recommendedName>
</protein>
<feature type="domain" description="Fibronectin type-III" evidence="2">
    <location>
        <begin position="131"/>
        <end position="204"/>
    </location>
</feature>
<gene>
    <name evidence="3" type="ORF">J4Q44_G00197850</name>
</gene>
<name>A0AAN8QMF3_9TELE</name>
<proteinExistence type="predicted"/>
<evidence type="ECO:0000313" key="3">
    <source>
        <dbReference type="EMBL" id="KAK6309904.1"/>
    </source>
</evidence>
<dbReference type="Pfam" id="PF07679">
    <property type="entry name" value="I-set"/>
    <property type="match status" value="1"/>
</dbReference>
<dbReference type="InterPro" id="IPR036116">
    <property type="entry name" value="FN3_sf"/>
</dbReference>
<dbReference type="InterPro" id="IPR013783">
    <property type="entry name" value="Ig-like_fold"/>
</dbReference>
<dbReference type="AlphaFoldDB" id="A0AAN8QMF3"/>
<keyword evidence="1" id="KW-0393">Immunoglobulin domain</keyword>
<feature type="domain" description="Fibronectin type-III" evidence="2">
    <location>
        <begin position="1"/>
        <end position="53"/>
    </location>
</feature>
<reference evidence="3 4" key="1">
    <citation type="submission" date="2021-04" db="EMBL/GenBank/DDBJ databases">
        <authorList>
            <person name="De Guttry C."/>
            <person name="Zahm M."/>
            <person name="Klopp C."/>
            <person name="Cabau C."/>
            <person name="Louis A."/>
            <person name="Berthelot C."/>
            <person name="Parey E."/>
            <person name="Roest Crollius H."/>
            <person name="Montfort J."/>
            <person name="Robinson-Rechavi M."/>
            <person name="Bucao C."/>
            <person name="Bouchez O."/>
            <person name="Gislard M."/>
            <person name="Lluch J."/>
            <person name="Milhes M."/>
            <person name="Lampietro C."/>
            <person name="Lopez Roques C."/>
            <person name="Donnadieu C."/>
            <person name="Braasch I."/>
            <person name="Desvignes T."/>
            <person name="Postlethwait J."/>
            <person name="Bobe J."/>
            <person name="Wedekind C."/>
            <person name="Guiguen Y."/>
        </authorList>
    </citation>
    <scope>NUCLEOTIDE SEQUENCE [LARGE SCALE GENOMIC DNA]</scope>
    <source>
        <strain evidence="3">Cs_M1</strain>
        <tissue evidence="3">Blood</tissue>
    </source>
</reference>
<dbReference type="GO" id="GO:0045214">
    <property type="term" value="P:sarcomere organization"/>
    <property type="evidence" value="ECO:0007669"/>
    <property type="project" value="TreeGrafter"/>
</dbReference>
<sequence length="204" mass="22798">MDKGKLDQRFDTHYTVTGLTQDETYEFRVMAKNAVGSVSNPSIIAGPATCVDTYGAPEIEIPDEYREVVKHKAGTTVELRFGIIAKPAPTIEWYKDGKELDPRAQAQLVQKNAADTYAYVRVQILDKPGPPPGEIQLKKVTANSITIMWDPPEDEGGAMVTHYIVEKREASRIQWSIISENWAECIVNVPRLIKGNEYIFVSGE</sequence>
<dbReference type="Pfam" id="PF00041">
    <property type="entry name" value="fn3"/>
    <property type="match status" value="1"/>
</dbReference>
<accession>A0AAN8QMF3</accession>
<dbReference type="PANTHER" id="PTHR14340">
    <property type="entry name" value="MICROFIBRIL-ASSOCIATED GLYCOPROTEIN 3"/>
    <property type="match status" value="1"/>
</dbReference>
<dbReference type="GO" id="GO:0031430">
    <property type="term" value="C:M band"/>
    <property type="evidence" value="ECO:0007669"/>
    <property type="project" value="TreeGrafter"/>
</dbReference>
<dbReference type="EMBL" id="JAGTTL010000017">
    <property type="protein sequence ID" value="KAK6309904.1"/>
    <property type="molecule type" value="Genomic_DNA"/>
</dbReference>
<evidence type="ECO:0000313" key="4">
    <source>
        <dbReference type="Proteomes" id="UP001356427"/>
    </source>
</evidence>
<keyword evidence="4" id="KW-1185">Reference proteome</keyword>
<dbReference type="SUPFAM" id="SSF48726">
    <property type="entry name" value="Immunoglobulin"/>
    <property type="match status" value="1"/>
</dbReference>
<organism evidence="3 4">
    <name type="scientific">Coregonus suidteri</name>
    <dbReference type="NCBI Taxonomy" id="861788"/>
    <lineage>
        <taxon>Eukaryota</taxon>
        <taxon>Metazoa</taxon>
        <taxon>Chordata</taxon>
        <taxon>Craniata</taxon>
        <taxon>Vertebrata</taxon>
        <taxon>Euteleostomi</taxon>
        <taxon>Actinopterygii</taxon>
        <taxon>Neopterygii</taxon>
        <taxon>Teleostei</taxon>
        <taxon>Protacanthopterygii</taxon>
        <taxon>Salmoniformes</taxon>
        <taxon>Salmonidae</taxon>
        <taxon>Coregoninae</taxon>
        <taxon>Coregonus</taxon>
    </lineage>
</organism>
<dbReference type="Gene3D" id="2.60.40.10">
    <property type="entry name" value="Immunoglobulins"/>
    <property type="match status" value="3"/>
</dbReference>
<dbReference type="PROSITE" id="PS50853">
    <property type="entry name" value="FN3"/>
    <property type="match status" value="2"/>
</dbReference>
<dbReference type="Proteomes" id="UP001356427">
    <property type="component" value="Unassembled WGS sequence"/>
</dbReference>
<comment type="caution">
    <text evidence="3">The sequence shown here is derived from an EMBL/GenBank/DDBJ whole genome shotgun (WGS) entry which is preliminary data.</text>
</comment>
<dbReference type="GO" id="GO:0048738">
    <property type="term" value="P:cardiac muscle tissue development"/>
    <property type="evidence" value="ECO:0007669"/>
    <property type="project" value="TreeGrafter"/>
</dbReference>
<dbReference type="GO" id="GO:0008307">
    <property type="term" value="F:structural constituent of muscle"/>
    <property type="evidence" value="ECO:0007669"/>
    <property type="project" value="TreeGrafter"/>
</dbReference>
<dbReference type="InterPro" id="IPR003961">
    <property type="entry name" value="FN3_dom"/>
</dbReference>